<dbReference type="InterPro" id="IPR013216">
    <property type="entry name" value="Methyltransf_11"/>
</dbReference>
<accession>A0A484HA41</accession>
<keyword evidence="2 4" id="KW-0808">Transferase</keyword>
<dbReference type="GO" id="GO:0008757">
    <property type="term" value="F:S-adenosylmethionine-dependent methyltransferase activity"/>
    <property type="evidence" value="ECO:0007669"/>
    <property type="project" value="InterPro"/>
</dbReference>
<dbReference type="PANTHER" id="PTHR13090">
    <property type="entry name" value="ARGININE-HYDROXYLASE NDUFAF5, MITOCHONDRIAL"/>
    <property type="match status" value="1"/>
</dbReference>
<evidence type="ECO:0000256" key="1">
    <source>
        <dbReference type="ARBA" id="ARBA00022603"/>
    </source>
</evidence>
<dbReference type="SUPFAM" id="SSF53335">
    <property type="entry name" value="S-adenosyl-L-methionine-dependent methyltransferases"/>
    <property type="match status" value="1"/>
</dbReference>
<evidence type="ECO:0000259" key="3">
    <source>
        <dbReference type="Pfam" id="PF08241"/>
    </source>
</evidence>
<dbReference type="PANTHER" id="PTHR13090:SF1">
    <property type="entry name" value="ARGININE-HYDROXYLASE NDUFAF5, MITOCHONDRIAL"/>
    <property type="match status" value="1"/>
</dbReference>
<dbReference type="GO" id="GO:0032259">
    <property type="term" value="P:methylation"/>
    <property type="evidence" value="ECO:0007669"/>
    <property type="project" value="UniProtKB-KW"/>
</dbReference>
<proteinExistence type="predicted"/>
<keyword evidence="1 4" id="KW-0489">Methyltransferase</keyword>
<dbReference type="InterPro" id="IPR050602">
    <property type="entry name" value="Malonyl-ACP_OMT"/>
</dbReference>
<dbReference type="InterPro" id="IPR029063">
    <property type="entry name" value="SAM-dependent_MTases_sf"/>
</dbReference>
<reference evidence="4" key="1">
    <citation type="submission" date="2018-10" db="EMBL/GenBank/DDBJ databases">
        <authorList>
            <person name="Gruber-Vodicka H."/>
            <person name="Jaeckle O."/>
        </authorList>
    </citation>
    <scope>NUCLEOTIDE SEQUENCE</scope>
</reference>
<gene>
    <name evidence="4" type="ORF">RIEGSTA812A_PEG_125</name>
</gene>
<dbReference type="AlphaFoldDB" id="A0A484HA41"/>
<organism evidence="4">
    <name type="scientific">invertebrate metagenome</name>
    <dbReference type="NCBI Taxonomy" id="1711999"/>
    <lineage>
        <taxon>unclassified sequences</taxon>
        <taxon>metagenomes</taxon>
        <taxon>organismal metagenomes</taxon>
    </lineage>
</organism>
<dbReference type="EMBL" id="LR026963">
    <property type="protein sequence ID" value="VBB68652.1"/>
    <property type="molecule type" value="Genomic_DNA"/>
</dbReference>
<protein>
    <submittedName>
        <fullName evidence="4">SAM-dependent methyltransferase, BioC-like</fullName>
    </submittedName>
</protein>
<dbReference type="Gene3D" id="3.40.50.150">
    <property type="entry name" value="Vaccinia Virus protein VP39"/>
    <property type="match status" value="1"/>
</dbReference>
<evidence type="ECO:0000256" key="2">
    <source>
        <dbReference type="ARBA" id="ARBA00022679"/>
    </source>
</evidence>
<dbReference type="Pfam" id="PF08241">
    <property type="entry name" value="Methyltransf_11"/>
    <property type="match status" value="1"/>
</dbReference>
<evidence type="ECO:0000313" key="4">
    <source>
        <dbReference type="EMBL" id="VBB68652.1"/>
    </source>
</evidence>
<sequence>MSDSMAVFDRDLIRTRRKRATAGFAAHDFLFREVGERLVGRLEDIRRIFPLALELGCRTGVLVECLTDRGGIQCLVRSELSETMAKQAVVRWPSALTVIADEEQLPFRVSKFDLVISNLVLHWVNDLPGTLIQVRRVLKPDGLFLASMVGGTSLPELRTALAMAESAAVRSWRNTRVSPFVADVRDAGALLQRAGFAIRVVDCDTITVMYADPLQLLIDLRGMGESNAIFSRAPLRRDILQAALEHYRVVHADSEGRVPATFQILYLTAWATERLQQQ</sequence>
<dbReference type="CDD" id="cd02440">
    <property type="entry name" value="AdoMet_MTases"/>
    <property type="match status" value="1"/>
</dbReference>
<feature type="domain" description="Methyltransferase type 11" evidence="3">
    <location>
        <begin position="53"/>
        <end position="145"/>
    </location>
</feature>
<name>A0A484HA41_9ZZZZ</name>